<feature type="compositionally biased region" description="Gly residues" evidence="1">
    <location>
        <begin position="84"/>
        <end position="108"/>
    </location>
</feature>
<evidence type="ECO:0000256" key="1">
    <source>
        <dbReference type="SAM" id="MobiDB-lite"/>
    </source>
</evidence>
<dbReference type="AlphaFoldDB" id="A0AAU1HVL8"/>
<feature type="region of interest" description="Disordered" evidence="1">
    <location>
        <begin position="76"/>
        <end position="142"/>
    </location>
</feature>
<dbReference type="EMBL" id="CP108140">
    <property type="protein sequence ID" value="WTP86835.1"/>
    <property type="molecule type" value="Genomic_DNA"/>
</dbReference>
<accession>A0AAU1HVL8</accession>
<keyword evidence="2" id="KW-0472">Membrane</keyword>
<proteinExistence type="predicted"/>
<organism evidence="3">
    <name type="scientific">Streptomyces sp. NBC_00180</name>
    <dbReference type="NCBI Taxonomy" id="2903632"/>
    <lineage>
        <taxon>Bacteria</taxon>
        <taxon>Bacillati</taxon>
        <taxon>Actinomycetota</taxon>
        <taxon>Actinomycetes</taxon>
        <taxon>Kitasatosporales</taxon>
        <taxon>Streptomycetaceae</taxon>
        <taxon>Streptomyces</taxon>
    </lineage>
</organism>
<feature type="transmembrane region" description="Helical" evidence="2">
    <location>
        <begin position="50"/>
        <end position="70"/>
    </location>
</feature>
<evidence type="ECO:0000313" key="3">
    <source>
        <dbReference type="EMBL" id="WTP86835.1"/>
    </source>
</evidence>
<keyword evidence="2" id="KW-0812">Transmembrane</keyword>
<sequence>MHSEPAIENRADVRRRNDARGRRRKRGNGSAEGPVFVDNSGRRSKLLRRLGLLVGVGCLGYAVVLGMAFMDVGTSLTPSQLLPFGGGGPAGAPNSGPGGGARPQGGTGTPPVKPSGTPPTDTATGEPPSAAPAVSASPAAAD</sequence>
<feature type="compositionally biased region" description="Basic and acidic residues" evidence="1">
    <location>
        <begin position="1"/>
        <end position="20"/>
    </location>
</feature>
<evidence type="ECO:0000256" key="2">
    <source>
        <dbReference type="SAM" id="Phobius"/>
    </source>
</evidence>
<feature type="region of interest" description="Disordered" evidence="1">
    <location>
        <begin position="1"/>
        <end position="42"/>
    </location>
</feature>
<reference evidence="3" key="1">
    <citation type="submission" date="2022-10" db="EMBL/GenBank/DDBJ databases">
        <title>The complete genomes of actinobacterial strains from the NBC collection.</title>
        <authorList>
            <person name="Joergensen T.S."/>
            <person name="Alvarez Arevalo M."/>
            <person name="Sterndorff E.B."/>
            <person name="Faurdal D."/>
            <person name="Vuksanovic O."/>
            <person name="Mourched A.-S."/>
            <person name="Charusanti P."/>
            <person name="Shaw S."/>
            <person name="Blin K."/>
            <person name="Weber T."/>
        </authorList>
    </citation>
    <scope>NUCLEOTIDE SEQUENCE</scope>
    <source>
        <strain evidence="3">NBC 00180</strain>
    </source>
</reference>
<name>A0AAU1HVL8_9ACTN</name>
<keyword evidence="2" id="KW-1133">Transmembrane helix</keyword>
<protein>
    <submittedName>
        <fullName evidence="3">Uncharacterized protein</fullName>
    </submittedName>
</protein>
<feature type="compositionally biased region" description="Low complexity" evidence="1">
    <location>
        <begin position="127"/>
        <end position="142"/>
    </location>
</feature>
<gene>
    <name evidence="3" type="ORF">OG477_16270</name>
</gene>